<evidence type="ECO:0000256" key="1">
    <source>
        <dbReference type="ARBA" id="ARBA00004555"/>
    </source>
</evidence>
<comment type="subcellular location">
    <subcellularLocation>
        <location evidence="1">Golgi apparatus</location>
    </subcellularLocation>
</comment>
<keyword evidence="11" id="KW-1185">Reference proteome</keyword>
<proteinExistence type="inferred from homology"/>
<dbReference type="STRING" id="8469.M7C6L1"/>
<keyword evidence="7" id="KW-0547">Nucleotide-binding</keyword>
<keyword evidence="8" id="KW-0479">Metal-binding</keyword>
<accession>M7C6L1</accession>
<organism evidence="10 11">
    <name type="scientific">Chelonia mydas</name>
    <name type="common">Green sea-turtle</name>
    <name type="synonym">Chelonia agassizi</name>
    <dbReference type="NCBI Taxonomy" id="8469"/>
    <lineage>
        <taxon>Eukaryota</taxon>
        <taxon>Metazoa</taxon>
        <taxon>Chordata</taxon>
        <taxon>Craniata</taxon>
        <taxon>Vertebrata</taxon>
        <taxon>Euteleostomi</taxon>
        <taxon>Archelosauria</taxon>
        <taxon>Testudinata</taxon>
        <taxon>Testudines</taxon>
        <taxon>Cryptodira</taxon>
        <taxon>Durocryptodira</taxon>
        <taxon>Americhelydia</taxon>
        <taxon>Chelonioidea</taxon>
        <taxon>Cheloniidae</taxon>
        <taxon>Chelonia</taxon>
    </lineage>
</organism>
<dbReference type="InterPro" id="IPR009581">
    <property type="entry name" value="FAM20_C"/>
</dbReference>
<dbReference type="GO" id="GO:0070166">
    <property type="term" value="P:enamel mineralization"/>
    <property type="evidence" value="ECO:0007669"/>
    <property type="project" value="TreeGrafter"/>
</dbReference>
<name>M7C6L1_CHEMY</name>
<keyword evidence="4" id="KW-1015">Disulfide bond</keyword>
<protein>
    <submittedName>
        <fullName evidence="10">Protein FAM20A</fullName>
    </submittedName>
</protein>
<evidence type="ECO:0000256" key="6">
    <source>
        <dbReference type="PIRSR" id="PIRSR624869-1"/>
    </source>
</evidence>
<dbReference type="GO" id="GO:0005524">
    <property type="term" value="F:ATP binding"/>
    <property type="evidence" value="ECO:0007669"/>
    <property type="project" value="UniProtKB-KW"/>
</dbReference>
<reference evidence="11" key="1">
    <citation type="journal article" date="2013" name="Nat. Genet.">
        <title>The draft genomes of soft-shell turtle and green sea turtle yield insights into the development and evolution of the turtle-specific body plan.</title>
        <authorList>
            <person name="Wang Z."/>
            <person name="Pascual-Anaya J."/>
            <person name="Zadissa A."/>
            <person name="Li W."/>
            <person name="Niimura Y."/>
            <person name="Huang Z."/>
            <person name="Li C."/>
            <person name="White S."/>
            <person name="Xiong Z."/>
            <person name="Fang D."/>
            <person name="Wang B."/>
            <person name="Ming Y."/>
            <person name="Chen Y."/>
            <person name="Zheng Y."/>
            <person name="Kuraku S."/>
            <person name="Pignatelli M."/>
            <person name="Herrero J."/>
            <person name="Beal K."/>
            <person name="Nozawa M."/>
            <person name="Li Q."/>
            <person name="Wang J."/>
            <person name="Zhang H."/>
            <person name="Yu L."/>
            <person name="Shigenobu S."/>
            <person name="Wang J."/>
            <person name="Liu J."/>
            <person name="Flicek P."/>
            <person name="Searle S."/>
            <person name="Wang J."/>
            <person name="Kuratani S."/>
            <person name="Yin Y."/>
            <person name="Aken B."/>
            <person name="Zhang G."/>
            <person name="Irie N."/>
        </authorList>
    </citation>
    <scope>NUCLEOTIDE SEQUENCE [LARGE SCALE GENOMIC DNA]</scope>
</reference>
<evidence type="ECO:0000256" key="2">
    <source>
        <dbReference type="ARBA" id="ARBA00006557"/>
    </source>
</evidence>
<sequence>VSNPFISFRQEREEETPEDCFYFTDFQRHNAEIAAFHLDRILDFRRVPPTIGRLINVTKDILEVTKNEILRSVFFVSPGTNVCFFAKCPYMCKTEYAVCGNPHLLEGSLSAFLPSLNLAPRLSIPNPWIRSYSFAGKEEWEVNPLYCNTVREIYPYNSGNRLLNIIDMAIFDFLIGNMDRHHYEMFTKFGDEGFLIHLDNARGFGRHSHDETSILAPLSQCCIIKRTTLLHLQLLALPEYRLSDVMRESLLLDHLAPVLTEPHLLALDRRLWLILKTVGKCIDVHGEDKVVANDTKQLEVPLFDRVMPTS</sequence>
<dbReference type="GO" id="GO:0005794">
    <property type="term" value="C:Golgi apparatus"/>
    <property type="evidence" value="ECO:0007669"/>
    <property type="project" value="UniProtKB-SubCell"/>
</dbReference>
<evidence type="ECO:0000313" key="11">
    <source>
        <dbReference type="Proteomes" id="UP000031443"/>
    </source>
</evidence>
<gene>
    <name evidence="10" type="ORF">UY3_02555</name>
</gene>
<dbReference type="eggNOG" id="KOG3829">
    <property type="taxonomic scope" value="Eukaryota"/>
</dbReference>
<dbReference type="GO" id="GO:0046872">
    <property type="term" value="F:metal ion binding"/>
    <property type="evidence" value="ECO:0007669"/>
    <property type="project" value="UniProtKB-KW"/>
</dbReference>
<keyword evidence="7" id="KW-0067">ATP-binding</keyword>
<dbReference type="InterPro" id="IPR024869">
    <property type="entry name" value="FAM20"/>
</dbReference>
<dbReference type="EMBL" id="KB514364">
    <property type="protein sequence ID" value="EMP40153.1"/>
    <property type="molecule type" value="Genomic_DNA"/>
</dbReference>
<dbReference type="AlphaFoldDB" id="M7C6L1"/>
<feature type="binding site" evidence="7">
    <location>
        <position position="199"/>
    </location>
    <ligand>
        <name>ATP</name>
        <dbReference type="ChEBI" id="CHEBI:30616"/>
    </ligand>
</feature>
<keyword evidence="5" id="KW-0325">Glycoprotein</keyword>
<feature type="active site" evidence="6">
    <location>
        <position position="179"/>
    </location>
</feature>
<evidence type="ECO:0000313" key="10">
    <source>
        <dbReference type="EMBL" id="EMP40153.1"/>
    </source>
</evidence>
<evidence type="ECO:0000256" key="8">
    <source>
        <dbReference type="PIRSR" id="PIRSR624869-3"/>
    </source>
</evidence>
<feature type="binding site" evidence="7">
    <location>
        <begin position="110"/>
        <end position="113"/>
    </location>
    <ligand>
        <name>ATP</name>
        <dbReference type="ChEBI" id="CHEBI:30616"/>
    </ligand>
</feature>
<dbReference type="GO" id="GO:0043539">
    <property type="term" value="F:protein serine/threonine kinase activator activity"/>
    <property type="evidence" value="ECO:0007669"/>
    <property type="project" value="TreeGrafter"/>
</dbReference>
<evidence type="ECO:0000256" key="5">
    <source>
        <dbReference type="ARBA" id="ARBA00023180"/>
    </source>
</evidence>
<evidence type="ECO:0000256" key="3">
    <source>
        <dbReference type="ARBA" id="ARBA00023034"/>
    </source>
</evidence>
<comment type="similarity">
    <text evidence="2">Belongs to the FAM20 family.</text>
</comment>
<dbReference type="Proteomes" id="UP000031443">
    <property type="component" value="Unassembled WGS sequence"/>
</dbReference>
<comment type="cofactor">
    <cofactor evidence="8">
        <name>Mn(2+)</name>
        <dbReference type="ChEBI" id="CHEBI:29035"/>
    </cofactor>
</comment>
<evidence type="ECO:0000256" key="7">
    <source>
        <dbReference type="PIRSR" id="PIRSR624869-2"/>
    </source>
</evidence>
<dbReference type="PANTHER" id="PTHR12450:SF12">
    <property type="entry name" value="PSEUDOKINASE FAM20A"/>
    <property type="match status" value="1"/>
</dbReference>
<feature type="domain" description="FAM20 C-terminal" evidence="9">
    <location>
        <begin position="74"/>
        <end position="291"/>
    </location>
</feature>
<keyword evidence="3" id="KW-0333">Golgi apparatus</keyword>
<feature type="binding site" evidence="8">
    <location>
        <position position="199"/>
    </location>
    <ligand>
        <name>Mn(2+)</name>
        <dbReference type="ChEBI" id="CHEBI:29035"/>
    </ligand>
</feature>
<dbReference type="Pfam" id="PF06702">
    <property type="entry name" value="Fam20C"/>
    <property type="match status" value="1"/>
</dbReference>
<evidence type="ECO:0000256" key="4">
    <source>
        <dbReference type="ARBA" id="ARBA00023157"/>
    </source>
</evidence>
<feature type="non-terminal residue" evidence="10">
    <location>
        <position position="1"/>
    </location>
</feature>
<dbReference type="PANTHER" id="PTHR12450">
    <property type="entry name" value="DENTIN MATRIX PROTEIN 4 PROTEIN FAM20"/>
    <property type="match status" value="1"/>
</dbReference>
<feature type="binding site" evidence="7">
    <location>
        <position position="184"/>
    </location>
    <ligand>
        <name>ATP</name>
        <dbReference type="ChEBI" id="CHEBI:30616"/>
    </ligand>
</feature>
<keyword evidence="8" id="KW-0464">Manganese</keyword>
<evidence type="ECO:0000259" key="9">
    <source>
        <dbReference type="Pfam" id="PF06702"/>
    </source>
</evidence>